<evidence type="ECO:0000256" key="5">
    <source>
        <dbReference type="SAM" id="Phobius"/>
    </source>
</evidence>
<evidence type="ECO:0000256" key="4">
    <source>
        <dbReference type="ARBA" id="ARBA00023136"/>
    </source>
</evidence>
<comment type="caution">
    <text evidence="6">The sequence shown here is derived from an EMBL/GenBank/DDBJ whole genome shotgun (WGS) entry which is preliminary data.</text>
</comment>
<accession>A0A5N5HG03</accession>
<dbReference type="AlphaFoldDB" id="A0A5N5HG03"/>
<keyword evidence="2 5" id="KW-0812">Transmembrane</keyword>
<evidence type="ECO:0000313" key="6">
    <source>
        <dbReference type="EMBL" id="KAB2624380.1"/>
    </source>
</evidence>
<dbReference type="Pfam" id="PF02535">
    <property type="entry name" value="Zip"/>
    <property type="match status" value="1"/>
</dbReference>
<dbReference type="InterPro" id="IPR003689">
    <property type="entry name" value="ZIP"/>
</dbReference>
<dbReference type="Proteomes" id="UP000327157">
    <property type="component" value="Chromosome 16"/>
</dbReference>
<reference evidence="7" key="2">
    <citation type="submission" date="2019-10" db="EMBL/GenBank/DDBJ databases">
        <title>A de novo genome assembly of a pear dwarfing rootstock.</title>
        <authorList>
            <person name="Wang F."/>
            <person name="Wang J."/>
            <person name="Li S."/>
            <person name="Zhang Y."/>
            <person name="Fang M."/>
            <person name="Ma L."/>
            <person name="Zhao Y."/>
            <person name="Jiang S."/>
        </authorList>
    </citation>
    <scope>NUCLEOTIDE SEQUENCE [LARGE SCALE GENOMIC DNA]</scope>
</reference>
<dbReference type="GO" id="GO:0005886">
    <property type="term" value="C:plasma membrane"/>
    <property type="evidence" value="ECO:0007669"/>
    <property type="project" value="TreeGrafter"/>
</dbReference>
<protein>
    <submittedName>
        <fullName evidence="6">Fe(2+) transport protein 1-like</fullName>
    </submittedName>
</protein>
<dbReference type="EMBL" id="SMOL01000160">
    <property type="protein sequence ID" value="KAB2624380.1"/>
    <property type="molecule type" value="Genomic_DNA"/>
</dbReference>
<feature type="transmembrane region" description="Helical" evidence="5">
    <location>
        <begin position="55"/>
        <end position="78"/>
    </location>
</feature>
<evidence type="ECO:0000313" key="7">
    <source>
        <dbReference type="Proteomes" id="UP000327157"/>
    </source>
</evidence>
<sequence>MDSMIRIHLLRYRVVVQAEYGIKMKVIIMFFSATPPLGIVLGIALSNIYCDDNPTALIVVRLLNAGLLNYMALVDLLAADFMGTKLHANVKGRRHVSNGHMGLALQINDNVK</sequence>
<feature type="transmembrane region" description="Helical" evidence="5">
    <location>
        <begin position="26"/>
        <end position="49"/>
    </location>
</feature>
<dbReference type="GO" id="GO:0005385">
    <property type="term" value="F:zinc ion transmembrane transporter activity"/>
    <property type="evidence" value="ECO:0007669"/>
    <property type="project" value="TreeGrafter"/>
</dbReference>
<organism evidence="6 7">
    <name type="scientific">Pyrus ussuriensis x Pyrus communis</name>
    <dbReference type="NCBI Taxonomy" id="2448454"/>
    <lineage>
        <taxon>Eukaryota</taxon>
        <taxon>Viridiplantae</taxon>
        <taxon>Streptophyta</taxon>
        <taxon>Embryophyta</taxon>
        <taxon>Tracheophyta</taxon>
        <taxon>Spermatophyta</taxon>
        <taxon>Magnoliopsida</taxon>
        <taxon>eudicotyledons</taxon>
        <taxon>Gunneridae</taxon>
        <taxon>Pentapetalae</taxon>
        <taxon>rosids</taxon>
        <taxon>fabids</taxon>
        <taxon>Rosales</taxon>
        <taxon>Rosaceae</taxon>
        <taxon>Amygdaloideae</taxon>
        <taxon>Maleae</taxon>
        <taxon>Pyrus</taxon>
    </lineage>
</organism>
<reference evidence="6 7" key="1">
    <citation type="submission" date="2019-09" db="EMBL/GenBank/DDBJ databases">
        <authorList>
            <person name="Ou C."/>
        </authorList>
    </citation>
    <scope>NUCLEOTIDE SEQUENCE [LARGE SCALE GENOMIC DNA]</scope>
    <source>
        <strain evidence="6">S2</strain>
        <tissue evidence="6">Leaf</tissue>
    </source>
</reference>
<evidence type="ECO:0000256" key="1">
    <source>
        <dbReference type="ARBA" id="ARBA00004141"/>
    </source>
</evidence>
<dbReference type="PANTHER" id="PTHR11040:SF41">
    <property type="entry name" value="ZINC TRANSPORTER 7"/>
    <property type="match status" value="1"/>
</dbReference>
<dbReference type="OrthoDB" id="448280at2759"/>
<gene>
    <name evidence="6" type="ORF">D8674_016040</name>
</gene>
<keyword evidence="4 5" id="KW-0472">Membrane</keyword>
<reference evidence="6 7" key="3">
    <citation type="submission" date="2019-11" db="EMBL/GenBank/DDBJ databases">
        <title>A de novo genome assembly of a pear dwarfing rootstock.</title>
        <authorList>
            <person name="Wang F."/>
            <person name="Wang J."/>
            <person name="Li S."/>
            <person name="Zhang Y."/>
            <person name="Fang M."/>
            <person name="Ma L."/>
            <person name="Zhao Y."/>
            <person name="Jiang S."/>
        </authorList>
    </citation>
    <scope>NUCLEOTIDE SEQUENCE [LARGE SCALE GENOMIC DNA]</scope>
    <source>
        <strain evidence="6">S2</strain>
        <tissue evidence="6">Leaf</tissue>
    </source>
</reference>
<name>A0A5N5HG03_9ROSA</name>
<evidence type="ECO:0000256" key="3">
    <source>
        <dbReference type="ARBA" id="ARBA00022989"/>
    </source>
</evidence>
<dbReference type="PANTHER" id="PTHR11040">
    <property type="entry name" value="ZINC/IRON TRANSPORTER"/>
    <property type="match status" value="1"/>
</dbReference>
<comment type="subcellular location">
    <subcellularLocation>
        <location evidence="1">Membrane</location>
        <topology evidence="1">Multi-pass membrane protein</topology>
    </subcellularLocation>
</comment>
<evidence type="ECO:0000256" key="2">
    <source>
        <dbReference type="ARBA" id="ARBA00022692"/>
    </source>
</evidence>
<keyword evidence="3 5" id="KW-1133">Transmembrane helix</keyword>
<proteinExistence type="predicted"/>
<keyword evidence="7" id="KW-1185">Reference proteome</keyword>